<evidence type="ECO:0000256" key="1">
    <source>
        <dbReference type="ARBA" id="ARBA00004123"/>
    </source>
</evidence>
<dbReference type="GO" id="GO:0003677">
    <property type="term" value="F:DNA binding"/>
    <property type="evidence" value="ECO:0007669"/>
    <property type="project" value="InterPro"/>
</dbReference>
<feature type="region of interest" description="Disordered" evidence="9">
    <location>
        <begin position="357"/>
        <end position="398"/>
    </location>
</feature>
<evidence type="ECO:0000256" key="2">
    <source>
        <dbReference type="ARBA" id="ARBA00022553"/>
    </source>
</evidence>
<dbReference type="InterPro" id="IPR009057">
    <property type="entry name" value="Homeodomain-like_sf"/>
</dbReference>
<feature type="region of interest" description="Disordered" evidence="9">
    <location>
        <begin position="227"/>
        <end position="250"/>
    </location>
</feature>
<dbReference type="AlphaFoldDB" id="A0A7J7DZZ0"/>
<accession>A0A7J7DZZ0</accession>
<keyword evidence="3" id="KW-0902">Two-component regulatory system</keyword>
<dbReference type="PROSITE" id="PS51294">
    <property type="entry name" value="HTH_MYB"/>
    <property type="match status" value="1"/>
</dbReference>
<dbReference type="SUPFAM" id="SSF52172">
    <property type="entry name" value="CheY-like"/>
    <property type="match status" value="1"/>
</dbReference>
<evidence type="ECO:0000256" key="3">
    <source>
        <dbReference type="ARBA" id="ARBA00023012"/>
    </source>
</evidence>
<dbReference type="InterPro" id="IPR017930">
    <property type="entry name" value="Myb_dom"/>
</dbReference>
<comment type="caution">
    <text evidence="12">The sequence shown here is derived from an EMBL/GenBank/DDBJ whole genome shotgun (WGS) entry which is preliminary data.</text>
</comment>
<dbReference type="InterPro" id="IPR006447">
    <property type="entry name" value="Myb_dom_plants"/>
</dbReference>
<keyword evidence="6" id="KW-0804">Transcription</keyword>
<keyword evidence="4" id="KW-0805">Transcription regulation</keyword>
<feature type="domain" description="Response regulatory" evidence="10">
    <location>
        <begin position="1"/>
        <end position="85"/>
    </location>
</feature>
<dbReference type="PANTHER" id="PTHR43874:SF87">
    <property type="entry name" value="HTH MYB-TYPE DOMAIN-CONTAINING PROTEIN"/>
    <property type="match status" value="1"/>
</dbReference>
<evidence type="ECO:0000256" key="5">
    <source>
        <dbReference type="ARBA" id="ARBA00023159"/>
    </source>
</evidence>
<dbReference type="GO" id="GO:0000160">
    <property type="term" value="P:phosphorelay signal transduction system"/>
    <property type="evidence" value="ECO:0007669"/>
    <property type="project" value="UniProtKB-KW"/>
</dbReference>
<keyword evidence="7" id="KW-0539">Nucleus</keyword>
<evidence type="ECO:0000256" key="7">
    <source>
        <dbReference type="ARBA" id="ARBA00023242"/>
    </source>
</evidence>
<dbReference type="InterPro" id="IPR011006">
    <property type="entry name" value="CheY-like_superfamily"/>
</dbReference>
<evidence type="ECO:0000313" key="12">
    <source>
        <dbReference type="EMBL" id="KAF5751887.1"/>
    </source>
</evidence>
<name>A0A7J7DZZ0_TRIWF</name>
<comment type="subcellular location">
    <subcellularLocation>
        <location evidence="1">Nucleus</location>
    </subcellularLocation>
</comment>
<evidence type="ECO:0000313" key="13">
    <source>
        <dbReference type="Proteomes" id="UP000593562"/>
    </source>
</evidence>
<dbReference type="Gene3D" id="1.10.10.60">
    <property type="entry name" value="Homeodomain-like"/>
    <property type="match status" value="1"/>
</dbReference>
<keyword evidence="5" id="KW-0010">Activator</keyword>
<feature type="modified residue" description="4-aspartylphosphate" evidence="8">
    <location>
        <position position="22"/>
    </location>
</feature>
<proteinExistence type="predicted"/>
<keyword evidence="13" id="KW-1185">Reference proteome</keyword>
<protein>
    <submittedName>
        <fullName evidence="12">Two-component response regulator-like PRR95</fullName>
    </submittedName>
</protein>
<dbReference type="EMBL" id="JAAARO010000002">
    <property type="protein sequence ID" value="KAF5751887.1"/>
    <property type="molecule type" value="Genomic_DNA"/>
</dbReference>
<evidence type="ECO:0000259" key="11">
    <source>
        <dbReference type="PROSITE" id="PS51294"/>
    </source>
</evidence>
<evidence type="ECO:0000256" key="4">
    <source>
        <dbReference type="ARBA" id="ARBA00023015"/>
    </source>
</evidence>
<evidence type="ECO:0000259" key="10">
    <source>
        <dbReference type="PROSITE" id="PS50110"/>
    </source>
</evidence>
<dbReference type="FunFam" id="1.10.10.60:FF:000007">
    <property type="entry name" value="Two-component response regulator"/>
    <property type="match status" value="1"/>
</dbReference>
<dbReference type="SUPFAM" id="SSF46689">
    <property type="entry name" value="Homeodomain-like"/>
    <property type="match status" value="1"/>
</dbReference>
<evidence type="ECO:0000256" key="6">
    <source>
        <dbReference type="ARBA" id="ARBA00023163"/>
    </source>
</evidence>
<organism evidence="12 13">
    <name type="scientific">Tripterygium wilfordii</name>
    <name type="common">Thunder God vine</name>
    <dbReference type="NCBI Taxonomy" id="458696"/>
    <lineage>
        <taxon>Eukaryota</taxon>
        <taxon>Viridiplantae</taxon>
        <taxon>Streptophyta</taxon>
        <taxon>Embryophyta</taxon>
        <taxon>Tracheophyta</taxon>
        <taxon>Spermatophyta</taxon>
        <taxon>Magnoliopsida</taxon>
        <taxon>eudicotyledons</taxon>
        <taxon>Gunneridae</taxon>
        <taxon>Pentapetalae</taxon>
        <taxon>rosids</taxon>
        <taxon>fabids</taxon>
        <taxon>Celastrales</taxon>
        <taxon>Celastraceae</taxon>
        <taxon>Tripterygium</taxon>
    </lineage>
</organism>
<dbReference type="InterPro" id="IPR045279">
    <property type="entry name" value="ARR-like"/>
</dbReference>
<dbReference type="InterPro" id="IPR001789">
    <property type="entry name" value="Sig_transdc_resp-reg_receiver"/>
</dbReference>
<feature type="compositionally biased region" description="Polar residues" evidence="9">
    <location>
        <begin position="357"/>
        <end position="377"/>
    </location>
</feature>
<dbReference type="InParanoid" id="A0A7J7DZZ0"/>
<dbReference type="PROSITE" id="PS50110">
    <property type="entry name" value="RESPONSE_REGULATORY"/>
    <property type="match status" value="1"/>
</dbReference>
<evidence type="ECO:0000256" key="8">
    <source>
        <dbReference type="PROSITE-ProRule" id="PRU00169"/>
    </source>
</evidence>
<dbReference type="Proteomes" id="UP000593562">
    <property type="component" value="Unassembled WGS sequence"/>
</dbReference>
<dbReference type="NCBIfam" id="TIGR01557">
    <property type="entry name" value="myb_SHAQKYF"/>
    <property type="match status" value="1"/>
</dbReference>
<dbReference type="GO" id="GO:0005634">
    <property type="term" value="C:nucleus"/>
    <property type="evidence" value="ECO:0007669"/>
    <property type="project" value="UniProtKB-SubCell"/>
</dbReference>
<sequence length="514" mass="58042">MASTALTMIREKDRSFNLVIADVYMKDMNILQFMGMVLKENIPIILMTSSSARVDVEKGLAKGASFVYEKPISLADLRYVWQHVYRKRSNPVLRLSCSSQGSNSRAKGETNFGNKPQGIAFHESSFSSNAALRNNLPATTTDQNWTNKQLGDLVLLGASNQQVITADLKGKRKLFELEVLERDIDPRKKNKQFEAEAYHGNRHLQMINYPFDPSVYSINGQVKSFGREEGLMRRRPNDDQESQNKGKQFRMDLDQIPSMLEISDDEDELKDQGGNTSKNRKRAVWTRELHLKFTTALSLLGDKKATPKAILSLMKVPEFNQRQIASHLQKYKAQVKRIYEAGTTTTTLQSACESKTGVQKVSTEKNNSLAKEQSQRGSEVEGAKTRPQQQPFGHNSRFPEATLSFNERLKFATSYINAKIQNQLLFPIQGQNAMLGRNLTIADKYMKNLPVENKELQTIEASAPPAFAKNQEMCCIADILKALEEDVDKSEILAGQPDSGDIDRFCEWLEKDTP</sequence>
<feature type="domain" description="HTH myb-type" evidence="11">
    <location>
        <begin position="277"/>
        <end position="336"/>
    </location>
</feature>
<dbReference type="GO" id="GO:0009736">
    <property type="term" value="P:cytokinin-activated signaling pathway"/>
    <property type="evidence" value="ECO:0007669"/>
    <property type="project" value="InterPro"/>
</dbReference>
<gene>
    <name evidence="12" type="ORF">HS088_TW02G00906</name>
</gene>
<evidence type="ECO:0000256" key="9">
    <source>
        <dbReference type="SAM" id="MobiDB-lite"/>
    </source>
</evidence>
<keyword evidence="2 8" id="KW-0597">Phosphoprotein</keyword>
<reference evidence="12 13" key="1">
    <citation type="journal article" date="2020" name="Nat. Commun.">
        <title>Genome of Tripterygium wilfordii and identification of cytochrome P450 involved in triptolide biosynthesis.</title>
        <authorList>
            <person name="Tu L."/>
            <person name="Su P."/>
            <person name="Zhang Z."/>
            <person name="Gao L."/>
            <person name="Wang J."/>
            <person name="Hu T."/>
            <person name="Zhou J."/>
            <person name="Zhang Y."/>
            <person name="Zhao Y."/>
            <person name="Liu Y."/>
            <person name="Song Y."/>
            <person name="Tong Y."/>
            <person name="Lu Y."/>
            <person name="Yang J."/>
            <person name="Xu C."/>
            <person name="Jia M."/>
            <person name="Peters R.J."/>
            <person name="Huang L."/>
            <person name="Gao W."/>
        </authorList>
    </citation>
    <scope>NUCLEOTIDE SEQUENCE [LARGE SCALE GENOMIC DNA]</scope>
    <source>
        <strain evidence="13">cv. XIE 37</strain>
        <tissue evidence="12">Leaf</tissue>
    </source>
</reference>
<dbReference type="Gene3D" id="3.40.50.2300">
    <property type="match status" value="1"/>
</dbReference>
<dbReference type="PANTHER" id="PTHR43874">
    <property type="entry name" value="TWO-COMPONENT RESPONSE REGULATOR"/>
    <property type="match status" value="1"/>
</dbReference>